<sequence>MNDPIASHSDEVQQQQQQFSDEDKVRAYYQAFGIEYPAPEPAGDDLKDDVDPTEQDDPAIDDPAVAAEGLQVKYNGQETVVPDDQVRDYVEKGMNYDKIKDRSQQYEAALNRLARQQGFKDHAELLDNLDRLEQERIQQQQTEFERLKQSLREDAENAGIDVETLDRYLDNHPLLKQAQETVQRSQQEQEHRKQEELQQQQLAGWQALFAKYPDLAEQVDAETGAATWMTPDMHARLERGYDPVDAYELVHRDVLTAQTRKQAEQAVIKAQRLNRRSQVETNPSGSLEPQTPEELTSAFALFGIDPKAAQKYAKNFNK</sequence>
<dbReference type="RefSeq" id="WP_375520184.1">
    <property type="nucleotide sequence ID" value="NZ_JBHIRY010000009.1"/>
</dbReference>
<accession>A0ABV5C368</accession>
<organism evidence="3 4">
    <name type="scientific">Paenibacillus medicaginis</name>
    <dbReference type="NCBI Taxonomy" id="1470560"/>
    <lineage>
        <taxon>Bacteria</taxon>
        <taxon>Bacillati</taxon>
        <taxon>Bacillota</taxon>
        <taxon>Bacilli</taxon>
        <taxon>Bacillales</taxon>
        <taxon>Paenibacillaceae</taxon>
        <taxon>Paenibacillus</taxon>
    </lineage>
</organism>
<feature type="coiled-coil region" evidence="1">
    <location>
        <begin position="96"/>
        <end position="195"/>
    </location>
</feature>
<protein>
    <submittedName>
        <fullName evidence="3">Uncharacterized protein</fullName>
    </submittedName>
</protein>
<proteinExistence type="predicted"/>
<dbReference type="Proteomes" id="UP001580430">
    <property type="component" value="Unassembled WGS sequence"/>
</dbReference>
<evidence type="ECO:0000256" key="2">
    <source>
        <dbReference type="SAM" id="MobiDB-lite"/>
    </source>
</evidence>
<comment type="caution">
    <text evidence="3">The sequence shown here is derived from an EMBL/GenBank/DDBJ whole genome shotgun (WGS) entry which is preliminary data.</text>
</comment>
<keyword evidence="1" id="KW-0175">Coiled coil</keyword>
<evidence type="ECO:0000313" key="3">
    <source>
        <dbReference type="EMBL" id="MFB5761035.1"/>
    </source>
</evidence>
<dbReference type="EMBL" id="JBHIRY010000009">
    <property type="protein sequence ID" value="MFB5761035.1"/>
    <property type="molecule type" value="Genomic_DNA"/>
</dbReference>
<evidence type="ECO:0000256" key="1">
    <source>
        <dbReference type="SAM" id="Coils"/>
    </source>
</evidence>
<feature type="compositionally biased region" description="Acidic residues" evidence="2">
    <location>
        <begin position="42"/>
        <end position="60"/>
    </location>
</feature>
<name>A0ABV5C368_9BACL</name>
<evidence type="ECO:0000313" key="4">
    <source>
        <dbReference type="Proteomes" id="UP001580430"/>
    </source>
</evidence>
<gene>
    <name evidence="3" type="ORF">ACE5LO_11595</name>
</gene>
<keyword evidence="4" id="KW-1185">Reference proteome</keyword>
<feature type="region of interest" description="Disordered" evidence="2">
    <location>
        <begin position="1"/>
        <end position="61"/>
    </location>
</feature>
<reference evidence="3 4" key="1">
    <citation type="submission" date="2024-09" db="EMBL/GenBank/DDBJ databases">
        <title>Paenibacillus zeirhizospherea sp. nov., isolated from surface of the maize (Zea mays) roots in a horticulture field, Hungary.</title>
        <authorList>
            <person name="Marton D."/>
            <person name="Farkas M."/>
            <person name="Bedics A."/>
            <person name="Toth E."/>
            <person name="Tancsics A."/>
            <person name="Boka K."/>
            <person name="Marati G."/>
            <person name="Kriszt B."/>
            <person name="Cserhati M."/>
        </authorList>
    </citation>
    <scope>NUCLEOTIDE SEQUENCE [LARGE SCALE GENOMIC DNA]</scope>
    <source>
        <strain evidence="3 4">JCM 18446</strain>
    </source>
</reference>